<gene>
    <name evidence="2" type="ORF">OSTQU699_LOCUS9077</name>
</gene>
<proteinExistence type="predicted"/>
<keyword evidence="1" id="KW-0472">Membrane</keyword>
<dbReference type="AlphaFoldDB" id="A0A8S1JBU6"/>
<name>A0A8S1JBU6_9CHLO</name>
<comment type="caution">
    <text evidence="2">The sequence shown here is derived from an EMBL/GenBank/DDBJ whole genome shotgun (WGS) entry which is preliminary data.</text>
</comment>
<feature type="transmembrane region" description="Helical" evidence="1">
    <location>
        <begin position="105"/>
        <end position="126"/>
    </location>
</feature>
<keyword evidence="3" id="KW-1185">Reference proteome</keyword>
<evidence type="ECO:0000256" key="1">
    <source>
        <dbReference type="SAM" id="Phobius"/>
    </source>
</evidence>
<sequence length="183" mass="20084">MMPSDASSTGALARLLVHGGALPLLMMHLGCQVDFRTHVCLSFTVTATVSLFTPSYCHLWFEQDYQRATMLALASRIDKVMHTVMTLSPATFPPSGPLDWASSCWLVMCSLTWGGMLLSCALIYFLEARARSAYLLERCAGWNRRQLARAVREAAIVAVWGFAVMLAAVYATLRMVAEGQTVG</sequence>
<accession>A0A8S1JBU6</accession>
<keyword evidence="1" id="KW-0812">Transmembrane</keyword>
<feature type="transmembrane region" description="Helical" evidence="1">
    <location>
        <begin position="39"/>
        <end position="61"/>
    </location>
</feature>
<protein>
    <submittedName>
        <fullName evidence="2">Uncharacterized protein</fullName>
    </submittedName>
</protein>
<evidence type="ECO:0000313" key="3">
    <source>
        <dbReference type="Proteomes" id="UP000708148"/>
    </source>
</evidence>
<feature type="transmembrane region" description="Helical" evidence="1">
    <location>
        <begin position="154"/>
        <end position="173"/>
    </location>
</feature>
<keyword evidence="1" id="KW-1133">Transmembrane helix</keyword>
<dbReference type="EMBL" id="CAJHUC010002374">
    <property type="protein sequence ID" value="CAD7703720.1"/>
    <property type="molecule type" value="Genomic_DNA"/>
</dbReference>
<dbReference type="Proteomes" id="UP000708148">
    <property type="component" value="Unassembled WGS sequence"/>
</dbReference>
<reference evidence="2" key="1">
    <citation type="submission" date="2020-12" db="EMBL/GenBank/DDBJ databases">
        <authorList>
            <person name="Iha C."/>
        </authorList>
    </citation>
    <scope>NUCLEOTIDE SEQUENCE</scope>
</reference>
<organism evidence="2 3">
    <name type="scientific">Ostreobium quekettii</name>
    <dbReference type="NCBI Taxonomy" id="121088"/>
    <lineage>
        <taxon>Eukaryota</taxon>
        <taxon>Viridiplantae</taxon>
        <taxon>Chlorophyta</taxon>
        <taxon>core chlorophytes</taxon>
        <taxon>Ulvophyceae</taxon>
        <taxon>TCBD clade</taxon>
        <taxon>Bryopsidales</taxon>
        <taxon>Ostreobineae</taxon>
        <taxon>Ostreobiaceae</taxon>
        <taxon>Ostreobium</taxon>
    </lineage>
</organism>
<feature type="transmembrane region" description="Helical" evidence="1">
    <location>
        <begin position="6"/>
        <end position="27"/>
    </location>
</feature>
<evidence type="ECO:0000313" key="2">
    <source>
        <dbReference type="EMBL" id="CAD7703720.1"/>
    </source>
</evidence>